<comment type="PTM">
    <text evidence="4">Methylated by PrmC. Methylation increases the termination efficiency of RF2.</text>
</comment>
<feature type="domain" description="Peptide chain release factor" evidence="6">
    <location>
        <begin position="79"/>
        <end position="189"/>
    </location>
</feature>
<evidence type="ECO:0000256" key="3">
    <source>
        <dbReference type="ARBA" id="ARBA00022917"/>
    </source>
</evidence>
<feature type="modified residue" description="N5-methylglutamine" evidence="4">
    <location>
        <position position="245"/>
    </location>
</feature>
<name>A0A410FS91_BIPS1</name>
<dbReference type="Proteomes" id="UP000287233">
    <property type="component" value="Chromosome"/>
</dbReference>
<dbReference type="GO" id="GO:0005737">
    <property type="term" value="C:cytoplasm"/>
    <property type="evidence" value="ECO:0007669"/>
    <property type="project" value="UniProtKB-SubCell"/>
</dbReference>
<dbReference type="AlphaFoldDB" id="A0A410FS91"/>
<sequence length="364" mass="40938">MDEHLRDLRDRIERLGKSLDADGLRNQIQTIEREMAQPGFWDDRSASQAKVRELEAAKGRLGEYSRLTAALDEVEVLFELADEEGDEATRAEAEAALAKLDEDFERVRVQFLLSGPYDGSDCFLALNAGAGGTDSQDWTEMLLRMYTRFCERAGFAVRLVDESPGEEAGLKSATLEVKGRNAFGILRGETGVHRLVRISPFDSAARRHTSFASVTVTPIVPEDDLVIADDDLKIDSFRAGGPGGQHMQKNETAVRITHLPTGIVVGCQNERSQMQNKLTAMRMLRAKLRALMEQEQARRLDELRGELADIEWGHQIRSYVLQPYQLVKDHRTEVEVGNVQAVLDGDLWPFIWAWLERTQITAKD</sequence>
<evidence type="ECO:0000256" key="5">
    <source>
        <dbReference type="NCBIfam" id="TIGR00020"/>
    </source>
</evidence>
<dbReference type="PANTHER" id="PTHR43116:SF3">
    <property type="entry name" value="CLASS I PEPTIDE CHAIN RELEASE FACTOR"/>
    <property type="match status" value="1"/>
</dbReference>
<gene>
    <name evidence="4" type="primary">prfB</name>
    <name evidence="7" type="ORF">BIP78_0197</name>
</gene>
<dbReference type="InterPro" id="IPR045853">
    <property type="entry name" value="Pep_chain_release_fac_I_sf"/>
</dbReference>
<dbReference type="InterPro" id="IPR004374">
    <property type="entry name" value="PrfB"/>
</dbReference>
<comment type="subcellular location">
    <subcellularLocation>
        <location evidence="4">Cytoplasm</location>
    </subcellularLocation>
</comment>
<comment type="function">
    <text evidence="4">Peptide chain release factor 2 directs the termination of translation in response to the peptide chain termination codons UGA and UAA.</text>
</comment>
<reference evidence="8" key="1">
    <citation type="submission" date="2018-12" db="EMBL/GenBank/DDBJ databases">
        <title>Complete genome sequence of an uncultured bacterium of the candidate phylum Bipolaricaulota.</title>
        <authorList>
            <person name="Kadnikov V.V."/>
            <person name="Mardanov A.V."/>
            <person name="Beletsky A.V."/>
            <person name="Frank Y.A."/>
            <person name="Karnachuk O.V."/>
            <person name="Ravin N.V."/>
        </authorList>
    </citation>
    <scope>NUCLEOTIDE SEQUENCE [LARGE SCALE GENOMIC DNA]</scope>
</reference>
<dbReference type="InterPro" id="IPR005139">
    <property type="entry name" value="PCRF"/>
</dbReference>
<dbReference type="PANTHER" id="PTHR43116">
    <property type="entry name" value="PEPTIDE CHAIN RELEASE FACTOR 2"/>
    <property type="match status" value="1"/>
</dbReference>
<keyword evidence="4" id="KW-0963">Cytoplasm</keyword>
<keyword evidence="3 4" id="KW-0648">Protein biosynthesis</keyword>
<dbReference type="GO" id="GO:0016149">
    <property type="term" value="F:translation release factor activity, codon specific"/>
    <property type="evidence" value="ECO:0007669"/>
    <property type="project" value="UniProtKB-UniRule"/>
</dbReference>
<keyword evidence="2 4" id="KW-0488">Methylation</keyword>
<dbReference type="Gene3D" id="3.30.70.1660">
    <property type="match status" value="1"/>
</dbReference>
<dbReference type="NCBIfam" id="TIGR00020">
    <property type="entry name" value="prfB"/>
    <property type="match status" value="1"/>
</dbReference>
<evidence type="ECO:0000313" key="8">
    <source>
        <dbReference type="Proteomes" id="UP000287233"/>
    </source>
</evidence>
<dbReference type="Pfam" id="PF00472">
    <property type="entry name" value="RF-1"/>
    <property type="match status" value="1"/>
</dbReference>
<evidence type="ECO:0000256" key="4">
    <source>
        <dbReference type="HAMAP-Rule" id="MF_00094"/>
    </source>
</evidence>
<dbReference type="EMBL" id="CP034928">
    <property type="protein sequence ID" value="QAA75965.1"/>
    <property type="molecule type" value="Genomic_DNA"/>
</dbReference>
<dbReference type="HAMAP" id="MF_00094">
    <property type="entry name" value="Rel_fac_2"/>
    <property type="match status" value="1"/>
</dbReference>
<dbReference type="SMART" id="SM00937">
    <property type="entry name" value="PCRF"/>
    <property type="match status" value="1"/>
</dbReference>
<evidence type="ECO:0000256" key="2">
    <source>
        <dbReference type="ARBA" id="ARBA00022481"/>
    </source>
</evidence>
<dbReference type="Gene3D" id="3.30.160.20">
    <property type="match status" value="1"/>
</dbReference>
<accession>A0A410FS91</accession>
<protein>
    <recommendedName>
        <fullName evidence="4 5">Peptide chain release factor 2</fullName>
        <shortName evidence="4">RF-2</shortName>
    </recommendedName>
</protein>
<dbReference type="Pfam" id="PF03462">
    <property type="entry name" value="PCRF"/>
    <property type="match status" value="1"/>
</dbReference>
<evidence type="ECO:0000256" key="1">
    <source>
        <dbReference type="ARBA" id="ARBA00010835"/>
    </source>
</evidence>
<dbReference type="SUPFAM" id="SSF75620">
    <property type="entry name" value="Release factor"/>
    <property type="match status" value="1"/>
</dbReference>
<dbReference type="Gene3D" id="1.20.58.410">
    <property type="entry name" value="Release factor"/>
    <property type="match status" value="1"/>
</dbReference>
<organism evidence="7 8">
    <name type="scientific">Bipolaricaulis sibiricus</name>
    <dbReference type="NCBI Taxonomy" id="2501609"/>
    <lineage>
        <taxon>Bacteria</taxon>
        <taxon>Candidatus Bipolaricaulota</taxon>
        <taxon>Candidatus Bipolaricaulia</taxon>
        <taxon>Candidatus Bipolaricaulales</taxon>
        <taxon>Candidatus Bipolaricaulaceae</taxon>
        <taxon>Candidatus Bipolaricaulis</taxon>
    </lineage>
</organism>
<proteinExistence type="inferred from homology"/>
<evidence type="ECO:0000259" key="6">
    <source>
        <dbReference type="SMART" id="SM00937"/>
    </source>
</evidence>
<dbReference type="KEGG" id="bih:BIP78_0197"/>
<comment type="similarity">
    <text evidence="1 4">Belongs to the prokaryotic/mitochondrial release factor family.</text>
</comment>
<dbReference type="InterPro" id="IPR000352">
    <property type="entry name" value="Pep_chain_release_fac_I"/>
</dbReference>
<evidence type="ECO:0000313" key="7">
    <source>
        <dbReference type="EMBL" id="QAA75965.1"/>
    </source>
</evidence>